<dbReference type="RefSeq" id="WP_353946489.1">
    <property type="nucleotide sequence ID" value="NZ_CP159534.1"/>
</dbReference>
<feature type="region of interest" description="Disordered" evidence="1">
    <location>
        <begin position="46"/>
        <end position="67"/>
    </location>
</feature>
<organism evidence="2">
    <name type="scientific">Streptomyces tabacisoli</name>
    <dbReference type="NCBI Taxonomy" id="3156398"/>
    <lineage>
        <taxon>Bacteria</taxon>
        <taxon>Bacillati</taxon>
        <taxon>Actinomycetota</taxon>
        <taxon>Actinomycetes</taxon>
        <taxon>Kitasatosporales</taxon>
        <taxon>Streptomycetaceae</taxon>
        <taxon>Streptomyces</taxon>
    </lineage>
</organism>
<reference evidence="2" key="1">
    <citation type="submission" date="2024-06" db="EMBL/GenBank/DDBJ databases">
        <title>Streptomyces sp. strain HUAS MG91 genome sequences.</title>
        <authorList>
            <person name="Mo P."/>
        </authorList>
    </citation>
    <scope>NUCLEOTIDE SEQUENCE</scope>
    <source>
        <strain evidence="2">HUAS MG91</strain>
    </source>
</reference>
<dbReference type="EMBL" id="CP159534">
    <property type="protein sequence ID" value="XCJ75054.1"/>
    <property type="molecule type" value="Genomic_DNA"/>
</dbReference>
<sequence length="67" mass="7323">MRDDEKTAYNEAVDDAVAGSLGRTRMADGRRVELSVEELAMAVGVKKSPSRWDEGMDDPATQGPVQR</sequence>
<dbReference type="KEGG" id="stac:ABII15_36055"/>
<proteinExistence type="predicted"/>
<evidence type="ECO:0000256" key="1">
    <source>
        <dbReference type="SAM" id="MobiDB-lite"/>
    </source>
</evidence>
<accession>A0AAU8J3N8</accession>
<dbReference type="AlphaFoldDB" id="A0AAU8J3N8"/>
<gene>
    <name evidence="2" type="ORF">ABII15_36055</name>
</gene>
<evidence type="ECO:0008006" key="3">
    <source>
        <dbReference type="Google" id="ProtNLM"/>
    </source>
</evidence>
<protein>
    <recommendedName>
        <fullName evidence="3">Transcriptional regulator</fullName>
    </recommendedName>
</protein>
<evidence type="ECO:0000313" key="2">
    <source>
        <dbReference type="EMBL" id="XCJ75054.1"/>
    </source>
</evidence>
<name>A0AAU8J3N8_9ACTN</name>